<dbReference type="PANTHER" id="PTHR11662">
    <property type="entry name" value="SOLUTE CARRIER FAMILY 17"/>
    <property type="match status" value="1"/>
</dbReference>
<dbReference type="InterPro" id="IPR050382">
    <property type="entry name" value="MFS_Na/Anion_cotransporter"/>
</dbReference>
<feature type="domain" description="Major facilitator superfamily (MFS) profile" evidence="8">
    <location>
        <begin position="539"/>
        <end position="985"/>
    </location>
</feature>
<feature type="transmembrane region" description="Helical" evidence="7">
    <location>
        <begin position="218"/>
        <end position="241"/>
    </location>
</feature>
<dbReference type="FunFam" id="1.20.1250.20:FF:000003">
    <property type="entry name" value="Solute carrier family 17 member 3"/>
    <property type="match status" value="3"/>
</dbReference>
<feature type="transmembrane region" description="Helical" evidence="7">
    <location>
        <begin position="538"/>
        <end position="562"/>
    </location>
</feature>
<feature type="transmembrane region" description="Helical" evidence="7">
    <location>
        <begin position="154"/>
        <end position="175"/>
    </location>
</feature>
<feature type="transmembrane region" description="Helical" evidence="7">
    <location>
        <begin position="1551"/>
        <end position="1577"/>
    </location>
</feature>
<evidence type="ECO:0000256" key="2">
    <source>
        <dbReference type="ARBA" id="ARBA00022448"/>
    </source>
</evidence>
<feature type="domain" description="Major facilitator superfamily (MFS) profile" evidence="8">
    <location>
        <begin position="1326"/>
        <end position="1751"/>
    </location>
</feature>
<feature type="transmembrane region" description="Helical" evidence="7">
    <location>
        <begin position="1401"/>
        <end position="1418"/>
    </location>
</feature>
<feature type="transmembrane region" description="Helical" evidence="7">
    <location>
        <begin position="1193"/>
        <end position="1219"/>
    </location>
</feature>
<evidence type="ECO:0000256" key="5">
    <source>
        <dbReference type="ARBA" id="ARBA00022989"/>
    </source>
</evidence>
<dbReference type="PROSITE" id="PS50850">
    <property type="entry name" value="MFS"/>
    <property type="match status" value="3"/>
</dbReference>
<protein>
    <recommendedName>
        <fullName evidence="8">Major facilitator superfamily (MFS) profile domain-containing protein</fullName>
    </recommendedName>
</protein>
<dbReference type="EMBL" id="JABDTM020027029">
    <property type="protein sequence ID" value="KAH0811116.1"/>
    <property type="molecule type" value="Genomic_DNA"/>
</dbReference>
<proteinExistence type="predicted"/>
<dbReference type="InterPro" id="IPR011701">
    <property type="entry name" value="MFS"/>
</dbReference>
<feature type="transmembrane region" description="Helical" evidence="7">
    <location>
        <begin position="835"/>
        <end position="855"/>
    </location>
</feature>
<feature type="transmembrane region" description="Helical" evidence="7">
    <location>
        <begin position="1043"/>
        <end position="1063"/>
    </location>
</feature>
<feature type="transmembrane region" description="Helical" evidence="7">
    <location>
        <begin position="1598"/>
        <end position="1622"/>
    </location>
</feature>
<feature type="transmembrane region" description="Helical" evidence="7">
    <location>
        <begin position="867"/>
        <end position="886"/>
    </location>
</feature>
<keyword evidence="10" id="KW-1185">Reference proteome</keyword>
<dbReference type="GO" id="GO:0016020">
    <property type="term" value="C:membrane"/>
    <property type="evidence" value="ECO:0007669"/>
    <property type="project" value="UniProtKB-SubCell"/>
</dbReference>
<feature type="transmembrane region" description="Helical" evidence="7">
    <location>
        <begin position="1020"/>
        <end position="1037"/>
    </location>
</feature>
<feature type="domain" description="Major facilitator superfamily (MFS) profile" evidence="8">
    <location>
        <begin position="58"/>
        <end position="504"/>
    </location>
</feature>
<dbReference type="Gene3D" id="1.20.1250.20">
    <property type="entry name" value="MFS general substrate transporter like domains"/>
    <property type="match status" value="8"/>
</dbReference>
<evidence type="ECO:0000313" key="10">
    <source>
        <dbReference type="Proteomes" id="UP000719412"/>
    </source>
</evidence>
<reference evidence="9" key="2">
    <citation type="submission" date="2021-08" db="EMBL/GenBank/DDBJ databases">
        <authorList>
            <person name="Eriksson T."/>
        </authorList>
    </citation>
    <scope>NUCLEOTIDE SEQUENCE</scope>
    <source>
        <strain evidence="9">Stoneville</strain>
        <tissue evidence="9">Whole head</tissue>
    </source>
</reference>
<dbReference type="InterPro" id="IPR020846">
    <property type="entry name" value="MFS_dom"/>
</dbReference>
<feature type="transmembrane region" description="Helical" evidence="7">
    <location>
        <begin position="1438"/>
        <end position="1457"/>
    </location>
</feature>
<feature type="transmembrane region" description="Helical" evidence="7">
    <location>
        <begin position="305"/>
        <end position="330"/>
    </location>
</feature>
<feature type="transmembrane region" description="Helical" evidence="7">
    <location>
        <begin position="892"/>
        <end position="911"/>
    </location>
</feature>
<evidence type="ECO:0000256" key="6">
    <source>
        <dbReference type="ARBA" id="ARBA00023136"/>
    </source>
</evidence>
<evidence type="ECO:0000256" key="1">
    <source>
        <dbReference type="ARBA" id="ARBA00004141"/>
    </source>
</evidence>
<feature type="transmembrane region" description="Helical" evidence="7">
    <location>
        <begin position="442"/>
        <end position="465"/>
    </location>
</feature>
<feature type="transmembrane region" description="Helical" evidence="7">
    <location>
        <begin position="127"/>
        <end position="147"/>
    </location>
</feature>
<feature type="transmembrane region" description="Helical" evidence="7">
    <location>
        <begin position="350"/>
        <end position="374"/>
    </location>
</feature>
<evidence type="ECO:0000256" key="3">
    <source>
        <dbReference type="ARBA" id="ARBA00022692"/>
    </source>
</evidence>
<feature type="transmembrane region" description="Helical" evidence="7">
    <location>
        <begin position="1690"/>
        <end position="1716"/>
    </location>
</feature>
<name>A0A8J6LFP7_TENMO</name>
<keyword evidence="3 7" id="KW-0812">Transmembrane</keyword>
<keyword evidence="2" id="KW-0813">Transport</keyword>
<feature type="transmembrane region" description="Helical" evidence="7">
    <location>
        <begin position="923"/>
        <end position="941"/>
    </location>
</feature>
<dbReference type="InterPro" id="IPR005828">
    <property type="entry name" value="MFS_sugar_transport-like"/>
</dbReference>
<keyword evidence="4" id="KW-0769">Symport</keyword>
<keyword evidence="5 7" id="KW-1133">Transmembrane helix</keyword>
<organism evidence="9 10">
    <name type="scientific">Tenebrio molitor</name>
    <name type="common">Yellow mealworm beetle</name>
    <dbReference type="NCBI Taxonomy" id="7067"/>
    <lineage>
        <taxon>Eukaryota</taxon>
        <taxon>Metazoa</taxon>
        <taxon>Ecdysozoa</taxon>
        <taxon>Arthropoda</taxon>
        <taxon>Hexapoda</taxon>
        <taxon>Insecta</taxon>
        <taxon>Pterygota</taxon>
        <taxon>Neoptera</taxon>
        <taxon>Endopterygota</taxon>
        <taxon>Coleoptera</taxon>
        <taxon>Polyphaga</taxon>
        <taxon>Cucujiformia</taxon>
        <taxon>Tenebrionidae</taxon>
        <taxon>Tenebrio</taxon>
    </lineage>
</organism>
<dbReference type="SUPFAM" id="SSF103473">
    <property type="entry name" value="MFS general substrate transporter"/>
    <property type="match status" value="4"/>
</dbReference>
<comment type="subcellular location">
    <subcellularLocation>
        <location evidence="1">Membrane</location>
        <topology evidence="1">Multi-pass membrane protein</topology>
    </subcellularLocation>
</comment>
<dbReference type="Pfam" id="PF00083">
    <property type="entry name" value="Sugar_tr"/>
    <property type="match status" value="1"/>
</dbReference>
<dbReference type="InterPro" id="IPR005829">
    <property type="entry name" value="Sugar_transporter_CS"/>
</dbReference>
<feature type="transmembrane region" description="Helical" evidence="7">
    <location>
        <begin position="1659"/>
        <end position="1678"/>
    </location>
</feature>
<keyword evidence="6 7" id="KW-0472">Membrane</keyword>
<feature type="transmembrane region" description="Helical" evidence="7">
    <location>
        <begin position="635"/>
        <end position="657"/>
    </location>
</feature>
<feature type="transmembrane region" description="Helical" evidence="7">
    <location>
        <begin position="480"/>
        <end position="499"/>
    </location>
</feature>
<feature type="transmembrane region" description="Helical" evidence="7">
    <location>
        <begin position="1277"/>
        <end position="1295"/>
    </location>
</feature>
<sequence>MFIYNVYKIVRQNQLRRDLAKEFASSSVNETSYLLGTIEEDVYFARTRNLFFIPQRYVLGIMGFLAIVNAYTMRVTLSVAITEMVQPSTNSSHYYDPNACSGELSNSSDSVTNPDKLYPWTSTQQGLILSSFYWGYVLTHIPGGMIAERFGGKYSLGLGILCTAIFTFITPFVIYASDGHWGWVIFVRVIEGLGEGTTFPALNVLLANWVPIHERSKIGTLVFAGSQIGTVVGNALSGALISMTKDWASVFYVFGAIAILWVFLWMVLCYPDPQTHPFISDAEKEYLKKHIVHVSRKKRAVPWKAILTSGPLLALIAAQIGHDWGFFTMVTDLPKYMKDVLKFNVAQNGIWSSVPYIFMWLVSMGSGWMCDFFIKKQYLSVTLSRKLFTTTASMGPAIFIIAASYSGCDRDLAVGMFTIAMSFMGTFYCGMKVNALDLAPNFAGTLMAIVNGIGAITGIIVPYLVGALTEDHTLLQWRTVFWIAFGVFLLTNLIFICFASGEVQSWNFADDDADEKGQKEMTTKNNQVEKFFLIPQRYILGLMGFLAIVNAYTMRVSLSVAITEMVAPSNSTQSYDPDACVVEGGDNSTSTVTNPDRLYDWDETTQGLILSSFYWGYAITHLPGGVLAEKFGGKYTLGLGILSTAVFTLVTPAVIYASNGNWVVLVVLRVIEGLGEGTTYPALNALLAQWVPLDERAKMGTLVYAGGQIGTIISNVISGSLIKATQDWASVFYLFGGLGLLWVVIWMLICYSDPQSHPFISEKEKTYLEKELSRVTNEKKTIPWKAILTSVPVWALVAAQVGHDWGFYTMVTDLPKYMKDVLKFKVQENGIWSSLPYAVMWIVSMASGWICDWLVKKKYTSITFARKFFTAVASLGPAIFIIVASYSGCNRMLAVAYFTVAMGFMGTFYCGMKVNALDLSPNFAGTLMAITNGIGAIAGIITPYLTGALTGDHTLVQWRSVLWISFSIFVVTSVIYTFFGSGEEQWWNTVETRDTQIENGHVSGNLYDWDRNTQLKIKSAFFYSALVSCIPGGVISDKYGGKYVLGSSILFASIVTLLTPKVVEFSGGHFSAMMVSRICTGLGIGMVFPCLNSLLSNWAPARERCTISSIPFASTQLSTVINHALTNYMIMKSNTWSTPYYVYGSIGIAWSLVWHLTADSAPWTSNLISQHELDYLKREMEGHITRGKKSIPWWSMLSSVPLWALIITHIGHIIMWRVMLNDLPTYMNDILKFDILHSALWTAVPYTVMIFMTLTSGWFADYVILKEYIHVTTVRKIFTTFGAMGPAIFLVVATYSGCHRFISILMITVGLALMSFYYAGTRVNTLELAPNFSGVIMGLCNALATFVNIAVPYFVHQTAIHKTVIDWRNLFYILFILVAFTNVVFMLFGSGIISDKFGGKYVLGFSILSASIIALLTPKSVQLSGGHYFVMILSRSCSGLALGMIFPSVNSLIANWAPARDRGKLSGFPFAGSQIGLALDQVVTNNLIIQSKTWSSPFYLYGSFGIVWFLMWHLVAASNPRFSRYITTQELDYFKREMEGHITFGNKAIPWFSLLTCCPLWTLIIAQIGHVIMWLIILRDFPIYMKETLRFDIRQSSLWISIPYLCTGFLTVTSGCISDFLINNQYVHVTTARKIFTTFGAMGPPIFALMGTFAGCHRFIALFMFTVGLTSMSFYWAGTRVNTLDLAPNFSGVIMGIANAFTVIPSVTLSGIVHKLTPNKTVEEWREVFNGLLVILGFSNIVFLIFGSGEEQDWNNPESDDDDEQ</sequence>
<feature type="transmembrane region" description="Helical" evidence="7">
    <location>
        <begin position="961"/>
        <end position="979"/>
    </location>
</feature>
<dbReference type="PANTHER" id="PTHR11662:SF415">
    <property type="entry name" value="AT30085P-RELATED"/>
    <property type="match status" value="1"/>
</dbReference>
<feature type="transmembrane region" description="Helical" evidence="7">
    <location>
        <begin position="731"/>
        <end position="749"/>
    </location>
</feature>
<feature type="transmembrane region" description="Helical" evidence="7">
    <location>
        <begin position="412"/>
        <end position="430"/>
    </location>
</feature>
<dbReference type="PROSITE" id="PS00217">
    <property type="entry name" value="SUGAR_TRANSPORT_2"/>
    <property type="match status" value="1"/>
</dbReference>
<dbReference type="FunFam" id="1.20.1250.20:FF:000532">
    <property type="entry name" value="SLC (SoLute Carrier) homolog"/>
    <property type="match status" value="1"/>
</dbReference>
<feature type="transmembrane region" description="Helical" evidence="7">
    <location>
        <begin position="1728"/>
        <end position="1747"/>
    </location>
</feature>
<feature type="transmembrane region" description="Helical" evidence="7">
    <location>
        <begin position="702"/>
        <end position="722"/>
    </location>
</feature>
<reference evidence="9" key="1">
    <citation type="journal article" date="2020" name="J Insects Food Feed">
        <title>The yellow mealworm (Tenebrio molitor) genome: a resource for the emerging insects as food and feed industry.</title>
        <authorList>
            <person name="Eriksson T."/>
            <person name="Andere A."/>
            <person name="Kelstrup H."/>
            <person name="Emery V."/>
            <person name="Picard C."/>
        </authorList>
    </citation>
    <scope>NUCLEOTIDE SEQUENCE</scope>
    <source>
        <strain evidence="9">Stoneville</strain>
        <tissue evidence="9">Whole head</tissue>
    </source>
</reference>
<dbReference type="GO" id="GO:0015293">
    <property type="term" value="F:symporter activity"/>
    <property type="evidence" value="ECO:0007669"/>
    <property type="project" value="UniProtKB-KW"/>
</dbReference>
<dbReference type="Proteomes" id="UP000719412">
    <property type="component" value="Unassembled WGS sequence"/>
</dbReference>
<dbReference type="InterPro" id="IPR036259">
    <property type="entry name" value="MFS_trans_sf"/>
</dbReference>
<evidence type="ECO:0000256" key="4">
    <source>
        <dbReference type="ARBA" id="ARBA00022847"/>
    </source>
</evidence>
<evidence type="ECO:0000313" key="9">
    <source>
        <dbReference type="EMBL" id="KAH0811116.1"/>
    </source>
</evidence>
<dbReference type="Pfam" id="PF07690">
    <property type="entry name" value="MFS_1"/>
    <property type="match status" value="3"/>
</dbReference>
<feature type="transmembrane region" description="Helical" evidence="7">
    <location>
        <begin position="1332"/>
        <end position="1355"/>
    </location>
</feature>
<feature type="transmembrane region" description="Helical" evidence="7">
    <location>
        <begin position="247"/>
        <end position="270"/>
    </location>
</feature>
<feature type="transmembrane region" description="Helical" evidence="7">
    <location>
        <begin position="1301"/>
        <end position="1320"/>
    </location>
</feature>
<feature type="transmembrane region" description="Helical" evidence="7">
    <location>
        <begin position="386"/>
        <end position="406"/>
    </location>
</feature>
<dbReference type="GO" id="GO:0006820">
    <property type="term" value="P:monoatomic anion transport"/>
    <property type="evidence" value="ECO:0007669"/>
    <property type="project" value="TreeGrafter"/>
</dbReference>
<dbReference type="FunFam" id="1.20.1250.20:FF:000512">
    <property type="entry name" value="Putative inorganic phosphate cotransporter-like Protein"/>
    <property type="match status" value="2"/>
</dbReference>
<feature type="transmembrane region" description="Helical" evidence="7">
    <location>
        <begin position="1498"/>
        <end position="1515"/>
    </location>
</feature>
<gene>
    <name evidence="9" type="ORF">GEV33_011672</name>
</gene>
<feature type="transmembrane region" description="Helical" evidence="7">
    <location>
        <begin position="1239"/>
        <end position="1265"/>
    </location>
</feature>
<evidence type="ECO:0000259" key="8">
    <source>
        <dbReference type="PROSITE" id="PS50850"/>
    </source>
</evidence>
<accession>A0A8J6LFP7</accession>
<feature type="transmembrane region" description="Helical" evidence="7">
    <location>
        <begin position="1370"/>
        <end position="1389"/>
    </location>
</feature>
<feature type="transmembrane region" description="Helical" evidence="7">
    <location>
        <begin position="1075"/>
        <end position="1095"/>
    </location>
</feature>
<feature type="transmembrane region" description="Helical" evidence="7">
    <location>
        <begin position="1634"/>
        <end position="1652"/>
    </location>
</feature>
<evidence type="ECO:0000256" key="7">
    <source>
        <dbReference type="SAM" id="Phobius"/>
    </source>
</evidence>
<dbReference type="CDD" id="cd17318">
    <property type="entry name" value="MFS_SLC17"/>
    <property type="match status" value="2"/>
</dbReference>
<comment type="caution">
    <text evidence="9">The sequence shown here is derived from an EMBL/GenBank/DDBJ whole genome shotgun (WGS) entry which is preliminary data.</text>
</comment>
<feature type="transmembrane region" description="Helical" evidence="7">
    <location>
        <begin position="57"/>
        <end position="81"/>
    </location>
</feature>